<dbReference type="Gene3D" id="2.170.130.10">
    <property type="entry name" value="TonB-dependent receptor, plug domain"/>
    <property type="match status" value="1"/>
</dbReference>
<dbReference type="PANTHER" id="PTHR40980:SF4">
    <property type="entry name" value="TONB-DEPENDENT RECEPTOR-LIKE BETA-BARREL DOMAIN-CONTAINING PROTEIN"/>
    <property type="match status" value="1"/>
</dbReference>
<dbReference type="InterPro" id="IPR010104">
    <property type="entry name" value="TonB_rcpt_bac"/>
</dbReference>
<dbReference type="SUPFAM" id="SSF49464">
    <property type="entry name" value="Carboxypeptidase regulatory domain-like"/>
    <property type="match status" value="1"/>
</dbReference>
<dbReference type="OrthoDB" id="174689at2"/>
<accession>A0A4Q1C7J8</accession>
<dbReference type="AlphaFoldDB" id="A0A4Q1C7J8"/>
<feature type="domain" description="TonB-dependent receptor plug" evidence="12">
    <location>
        <begin position="229"/>
        <end position="331"/>
    </location>
</feature>
<keyword evidence="6 8" id="KW-0472">Membrane</keyword>
<keyword evidence="13" id="KW-0675">Receptor</keyword>
<dbReference type="Gene3D" id="2.60.40.1120">
    <property type="entry name" value="Carboxypeptidase-like, regulatory domain"/>
    <property type="match status" value="1"/>
</dbReference>
<organism evidence="13 14">
    <name type="scientific">Oleiharenicola lentus</name>
    <dbReference type="NCBI Taxonomy" id="2508720"/>
    <lineage>
        <taxon>Bacteria</taxon>
        <taxon>Pseudomonadati</taxon>
        <taxon>Verrucomicrobiota</taxon>
        <taxon>Opitutia</taxon>
        <taxon>Opitutales</taxon>
        <taxon>Opitutaceae</taxon>
        <taxon>Oleiharenicola</taxon>
    </lineage>
</organism>
<keyword evidence="2 8" id="KW-0813">Transport</keyword>
<dbReference type="Proteomes" id="UP000290218">
    <property type="component" value="Unassembled WGS sequence"/>
</dbReference>
<dbReference type="InterPro" id="IPR008969">
    <property type="entry name" value="CarboxyPept-like_regulatory"/>
</dbReference>
<protein>
    <submittedName>
        <fullName evidence="13">TonB-dependent receptor</fullName>
    </submittedName>
</protein>
<evidence type="ECO:0000256" key="5">
    <source>
        <dbReference type="ARBA" id="ARBA00023077"/>
    </source>
</evidence>
<comment type="caution">
    <text evidence="13">The sequence shown here is derived from an EMBL/GenBank/DDBJ whole genome shotgun (WGS) entry which is preliminary data.</text>
</comment>
<evidence type="ECO:0000256" key="10">
    <source>
        <dbReference type="SAM" id="MobiDB-lite"/>
    </source>
</evidence>
<evidence type="ECO:0000256" key="9">
    <source>
        <dbReference type="RuleBase" id="RU003357"/>
    </source>
</evidence>
<reference evidence="13 14" key="1">
    <citation type="submission" date="2019-01" db="EMBL/GenBank/DDBJ databases">
        <title>Lacunisphaera sp. strain TWA-58.</title>
        <authorList>
            <person name="Chen W.-M."/>
        </authorList>
    </citation>
    <scope>NUCLEOTIDE SEQUENCE [LARGE SCALE GENOMIC DNA]</scope>
    <source>
        <strain evidence="13 14">TWA-58</strain>
    </source>
</reference>
<dbReference type="InterPro" id="IPR039426">
    <property type="entry name" value="TonB-dep_rcpt-like"/>
</dbReference>
<dbReference type="InterPro" id="IPR037066">
    <property type="entry name" value="Plug_dom_sf"/>
</dbReference>
<dbReference type="Pfam" id="PF00593">
    <property type="entry name" value="TonB_dep_Rec_b-barrel"/>
    <property type="match status" value="1"/>
</dbReference>
<evidence type="ECO:0000256" key="1">
    <source>
        <dbReference type="ARBA" id="ARBA00004571"/>
    </source>
</evidence>
<evidence type="ECO:0000259" key="12">
    <source>
        <dbReference type="Pfam" id="PF07715"/>
    </source>
</evidence>
<dbReference type="Pfam" id="PF13620">
    <property type="entry name" value="CarboxypepD_reg"/>
    <property type="match status" value="1"/>
</dbReference>
<evidence type="ECO:0000256" key="4">
    <source>
        <dbReference type="ARBA" id="ARBA00022692"/>
    </source>
</evidence>
<feature type="domain" description="TonB-dependent receptor-like beta-barrel" evidence="11">
    <location>
        <begin position="451"/>
        <end position="986"/>
    </location>
</feature>
<dbReference type="Gene3D" id="2.40.170.20">
    <property type="entry name" value="TonB-dependent receptor, beta-barrel domain"/>
    <property type="match status" value="1"/>
</dbReference>
<evidence type="ECO:0000256" key="2">
    <source>
        <dbReference type="ARBA" id="ARBA00022448"/>
    </source>
</evidence>
<dbReference type="GO" id="GO:0009279">
    <property type="term" value="C:cell outer membrane"/>
    <property type="evidence" value="ECO:0007669"/>
    <property type="project" value="UniProtKB-SubCell"/>
</dbReference>
<evidence type="ECO:0000313" key="13">
    <source>
        <dbReference type="EMBL" id="RXK54800.1"/>
    </source>
</evidence>
<dbReference type="PROSITE" id="PS52016">
    <property type="entry name" value="TONB_DEPENDENT_REC_3"/>
    <property type="match status" value="1"/>
</dbReference>
<keyword evidence="7 8" id="KW-0998">Cell outer membrane</keyword>
<evidence type="ECO:0000259" key="11">
    <source>
        <dbReference type="Pfam" id="PF00593"/>
    </source>
</evidence>
<gene>
    <name evidence="13" type="ORF">ESB00_02565</name>
</gene>
<dbReference type="PANTHER" id="PTHR40980">
    <property type="entry name" value="PLUG DOMAIN-CONTAINING PROTEIN"/>
    <property type="match status" value="1"/>
</dbReference>
<dbReference type="InterPro" id="IPR036942">
    <property type="entry name" value="Beta-barrel_TonB_sf"/>
</dbReference>
<dbReference type="NCBIfam" id="TIGR01782">
    <property type="entry name" value="TonB-Xanth-Caul"/>
    <property type="match status" value="1"/>
</dbReference>
<keyword evidence="3 8" id="KW-1134">Transmembrane beta strand</keyword>
<feature type="region of interest" description="Disordered" evidence="10">
    <location>
        <begin position="36"/>
        <end position="69"/>
    </location>
</feature>
<sequence>MAASKAARMGFGNCGGGGLAELCTVGSVLAPTYRTRSPQAATLQEEDNPSGNAPTPLCDGRVSHGLRSRDGRGRALTADFARVQGRGRLMQTKNPRAGLPAFSLFLRAACVALALIGASLSAQSAGSLGGRVTDASTGLALAGARVTLAGTDLETYTGTAGDYSLAGVPPGSYSVEVNYVGYPGVARSVEVNGATRLNVAFNSETVELDKLVIEGAAVGTARAINQQRAAATLTNIVASDEIGNFPDQNAAEAIQRIPGISLYRDQGEGRYIVLRGLNYNFTSVKVNGGSFAGADLGERATPLDVIPADALAAIEVTKVPTPDMDGEGLGGQVNIKTKSPFENDGLAASFSAQGQFADQSGEYSSKFNGYVSQRFGSDQQYGFLIAPTWQERKFGSHNYETGGAWVSPSDNGTPFYTPEALEFRDYVINRERYGVTAAFEARPDTGTVFYVHGGHNRFTDTESRHLTIFDFTEGTLNTASVTADSATYTALRRYGRRLRIREKDQEVSTLTAGMEKQAGAWKFDVQAGYTKGDERRPDELTARFRRNTRDASIRYDANGPYTLSVTQLAGASFFEPSSYNFQRVDLANETGSETETDLGFNARYDFTGSPAWVKFGALFRNKEKEAEGEVYELTSAPATFTFVNLAEPASDYPYLRVPRISTAAVKEAFYSNRSAFTGVRLFEDSEFEDFEIQEDVLSGYVMGGTSFGRLNVLGGVRVERTEFETTGNELDLVNEVATRRSAGRSYTNVLPGVHFRYDVDKNLVLRASWSNSLARPSFGDSAFRSLVNSDDLEITRGNPNLKALEAVNWDASVEYYLPSLGVVSAAVFRKQIENFSYEYEDPTPVVIAGDSYDLTTYANGSDGSITGVELAYQQQLRFLPAPLDGLGVMANITFLDSEATYPTRPGEDVPFIGQSDRTGNLALTYEKAGLFLRLALNFRTERLREDEPLGGEAWQDLYVDDFKQLDLTARYKLTKKWELYGEVLNLTDEPFRVFLKSPGANQGNRLGQVEEYGWSANFGLRWKL</sequence>
<evidence type="ECO:0000256" key="7">
    <source>
        <dbReference type="ARBA" id="ARBA00023237"/>
    </source>
</evidence>
<evidence type="ECO:0000313" key="14">
    <source>
        <dbReference type="Proteomes" id="UP000290218"/>
    </source>
</evidence>
<comment type="similarity">
    <text evidence="8 9">Belongs to the TonB-dependent receptor family.</text>
</comment>
<keyword evidence="4 8" id="KW-0812">Transmembrane</keyword>
<keyword evidence="5 9" id="KW-0798">TonB box</keyword>
<dbReference type="EMBL" id="SDHX01000001">
    <property type="protein sequence ID" value="RXK54800.1"/>
    <property type="molecule type" value="Genomic_DNA"/>
</dbReference>
<evidence type="ECO:0000256" key="8">
    <source>
        <dbReference type="PROSITE-ProRule" id="PRU01360"/>
    </source>
</evidence>
<dbReference type="InterPro" id="IPR000531">
    <property type="entry name" value="Beta-barrel_TonB"/>
</dbReference>
<dbReference type="CDD" id="cd01347">
    <property type="entry name" value="ligand_gated_channel"/>
    <property type="match status" value="1"/>
</dbReference>
<name>A0A4Q1C7J8_9BACT</name>
<proteinExistence type="inferred from homology"/>
<dbReference type="InterPro" id="IPR012910">
    <property type="entry name" value="Plug_dom"/>
</dbReference>
<comment type="subcellular location">
    <subcellularLocation>
        <location evidence="1 8">Cell outer membrane</location>
        <topology evidence="1 8">Multi-pass membrane protein</topology>
    </subcellularLocation>
</comment>
<evidence type="ECO:0000256" key="6">
    <source>
        <dbReference type="ARBA" id="ARBA00023136"/>
    </source>
</evidence>
<dbReference type="SUPFAM" id="SSF56935">
    <property type="entry name" value="Porins"/>
    <property type="match status" value="1"/>
</dbReference>
<keyword evidence="14" id="KW-1185">Reference proteome</keyword>
<evidence type="ECO:0000256" key="3">
    <source>
        <dbReference type="ARBA" id="ARBA00022452"/>
    </source>
</evidence>
<dbReference type="Pfam" id="PF07715">
    <property type="entry name" value="Plug"/>
    <property type="match status" value="1"/>
</dbReference>